<evidence type="ECO:0000256" key="3">
    <source>
        <dbReference type="ARBA" id="ARBA00010646"/>
    </source>
</evidence>
<evidence type="ECO:0000256" key="7">
    <source>
        <dbReference type="ARBA" id="ARBA00022638"/>
    </source>
</evidence>
<dbReference type="Pfam" id="PF01183">
    <property type="entry name" value="Glyco_hydro_25"/>
    <property type="match status" value="1"/>
</dbReference>
<dbReference type="InterPro" id="IPR017853">
    <property type="entry name" value="GH"/>
</dbReference>
<accession>A0A5B2X9F8</accession>
<dbReference type="FunFam" id="3.20.20.80:FF:000060">
    <property type="entry name" value="Lysozyme M1"/>
    <property type="match status" value="1"/>
</dbReference>
<dbReference type="GO" id="GO:0016052">
    <property type="term" value="P:carbohydrate catabolic process"/>
    <property type="evidence" value="ECO:0007669"/>
    <property type="project" value="TreeGrafter"/>
</dbReference>
<dbReference type="RefSeq" id="WP_149851246.1">
    <property type="nucleotide sequence ID" value="NZ_VUOB01000037.1"/>
</dbReference>
<dbReference type="CDD" id="cd06412">
    <property type="entry name" value="GH25_CH-type"/>
    <property type="match status" value="1"/>
</dbReference>
<evidence type="ECO:0000256" key="1">
    <source>
        <dbReference type="ARBA" id="ARBA00000632"/>
    </source>
</evidence>
<dbReference type="SMART" id="SM00641">
    <property type="entry name" value="Glyco_25"/>
    <property type="match status" value="1"/>
</dbReference>
<evidence type="ECO:0000256" key="2">
    <source>
        <dbReference type="ARBA" id="ARBA00004613"/>
    </source>
</evidence>
<name>A0A5B2X9F8_9PSEU</name>
<dbReference type="InterPro" id="IPR018077">
    <property type="entry name" value="Glyco_hydro_fam25_subgr"/>
</dbReference>
<dbReference type="PROSITE" id="PS00953">
    <property type="entry name" value="GLYCOSYL_HYDROL_F25_1"/>
    <property type="match status" value="1"/>
</dbReference>
<dbReference type="InterPro" id="IPR008270">
    <property type="entry name" value="Glyco_hydro_25_AS"/>
</dbReference>
<comment type="subcellular location">
    <subcellularLocation>
        <location evidence="2">Secreted</location>
    </subcellularLocation>
</comment>
<dbReference type="GO" id="GO:0016998">
    <property type="term" value="P:cell wall macromolecule catabolic process"/>
    <property type="evidence" value="ECO:0007669"/>
    <property type="project" value="InterPro"/>
</dbReference>
<reference evidence="13 14" key="1">
    <citation type="submission" date="2019-09" db="EMBL/GenBank/DDBJ databases">
        <title>Goodfellowia gen. nov., a new genus of the Pseudonocardineae related to Actinoalloteichus, containing Goodfellowia coeruleoviolacea gen. nov., comb. nov. gen. nov., comb. nov.</title>
        <authorList>
            <person name="Labeda D."/>
        </authorList>
    </citation>
    <scope>NUCLEOTIDE SEQUENCE [LARGE SCALE GENOMIC DNA]</scope>
    <source>
        <strain evidence="13 14">AN110305</strain>
    </source>
</reference>
<evidence type="ECO:0000256" key="5">
    <source>
        <dbReference type="ARBA" id="ARBA00022525"/>
    </source>
</evidence>
<dbReference type="GO" id="GO:0031640">
    <property type="term" value="P:killing of cells of another organism"/>
    <property type="evidence" value="ECO:0007669"/>
    <property type="project" value="UniProtKB-KW"/>
</dbReference>
<evidence type="ECO:0000313" key="13">
    <source>
        <dbReference type="EMBL" id="KAA2260117.1"/>
    </source>
</evidence>
<evidence type="ECO:0000256" key="4">
    <source>
        <dbReference type="ARBA" id="ARBA00012732"/>
    </source>
</evidence>
<dbReference type="Gene3D" id="3.20.20.80">
    <property type="entry name" value="Glycosidases"/>
    <property type="match status" value="1"/>
</dbReference>
<dbReference type="GO" id="GO:0042742">
    <property type="term" value="P:defense response to bacterium"/>
    <property type="evidence" value="ECO:0007669"/>
    <property type="project" value="UniProtKB-KW"/>
</dbReference>
<dbReference type="PANTHER" id="PTHR34135:SF2">
    <property type="entry name" value="LYSOZYME"/>
    <property type="match status" value="1"/>
</dbReference>
<evidence type="ECO:0000256" key="11">
    <source>
        <dbReference type="ARBA" id="ARBA00055588"/>
    </source>
</evidence>
<keyword evidence="9" id="KW-1015">Disulfide bond</keyword>
<dbReference type="AlphaFoldDB" id="A0A5B2X9F8"/>
<keyword evidence="10 12" id="KW-0326">Glycosidase</keyword>
<evidence type="ECO:0000256" key="9">
    <source>
        <dbReference type="ARBA" id="ARBA00023157"/>
    </source>
</evidence>
<organism evidence="13 14">
    <name type="scientific">Solihabitans fulvus</name>
    <dbReference type="NCBI Taxonomy" id="1892852"/>
    <lineage>
        <taxon>Bacteria</taxon>
        <taxon>Bacillati</taxon>
        <taxon>Actinomycetota</taxon>
        <taxon>Actinomycetes</taxon>
        <taxon>Pseudonocardiales</taxon>
        <taxon>Pseudonocardiaceae</taxon>
        <taxon>Solihabitans</taxon>
    </lineage>
</organism>
<keyword evidence="5" id="KW-0964">Secreted</keyword>
<comment type="function">
    <text evidence="11">This enzyme has both lysozyme (acetylmuramidase) and diacetylmuramidase activities.</text>
</comment>
<evidence type="ECO:0000256" key="8">
    <source>
        <dbReference type="ARBA" id="ARBA00022801"/>
    </source>
</evidence>
<keyword evidence="14" id="KW-1185">Reference proteome</keyword>
<dbReference type="EC" id="3.2.1.17" evidence="4 12"/>
<keyword evidence="6" id="KW-0929">Antimicrobial</keyword>
<dbReference type="GO" id="GO:0005576">
    <property type="term" value="C:extracellular region"/>
    <property type="evidence" value="ECO:0007669"/>
    <property type="project" value="UniProtKB-SubCell"/>
</dbReference>
<sequence length="273" mass="29514">MAHRNRPRPWSTRLGTATLVASAVIIGGLPVAAAAPPGSSPEDHYAGSEIAKHEGVARSAPTHLRDGGVAGMDVSSHQGDIDWQAAANNGARFAYVKATEGVTYTNPNFGQQYNGAYNVGMFHGAYHFALPDVSNGVDQANFFVDHGGGWSPDGRTLPPAMDIEYNPYGDTCYGMDRFQMANWLSAFSEQIRARIGRYPVIYTSLNWWARCTNNNPGFGANPLWVARYADSVGDLPASWGGYSIWQYANSGMFPGDQNAFNGSYDQLRAFATG</sequence>
<protein>
    <recommendedName>
        <fullName evidence="4 12">Lysozyme</fullName>
        <ecNumber evidence="4 12">3.2.1.17</ecNumber>
    </recommendedName>
</protein>
<evidence type="ECO:0000256" key="6">
    <source>
        <dbReference type="ARBA" id="ARBA00022529"/>
    </source>
</evidence>
<evidence type="ECO:0000313" key="14">
    <source>
        <dbReference type="Proteomes" id="UP000323454"/>
    </source>
</evidence>
<gene>
    <name evidence="13" type="ORF">F0L68_20545</name>
</gene>
<dbReference type="SUPFAM" id="SSF51445">
    <property type="entry name" value="(Trans)glycosidases"/>
    <property type="match status" value="1"/>
</dbReference>
<dbReference type="OrthoDB" id="287365at2"/>
<dbReference type="EMBL" id="VUOB01000037">
    <property type="protein sequence ID" value="KAA2260117.1"/>
    <property type="molecule type" value="Genomic_DNA"/>
</dbReference>
<evidence type="ECO:0000256" key="12">
    <source>
        <dbReference type="RuleBase" id="RU361176"/>
    </source>
</evidence>
<comment type="similarity">
    <text evidence="3 12">Belongs to the glycosyl hydrolase 25 family.</text>
</comment>
<dbReference type="InterPro" id="IPR002053">
    <property type="entry name" value="Glyco_hydro_25"/>
</dbReference>
<keyword evidence="7" id="KW-0081">Bacteriolytic enzyme</keyword>
<evidence type="ECO:0000256" key="10">
    <source>
        <dbReference type="ARBA" id="ARBA00023295"/>
    </source>
</evidence>
<dbReference type="Proteomes" id="UP000323454">
    <property type="component" value="Unassembled WGS sequence"/>
</dbReference>
<comment type="catalytic activity">
    <reaction evidence="1 12">
        <text>Hydrolysis of (1-&gt;4)-beta-linkages between N-acetylmuramic acid and N-acetyl-D-glucosamine residues in a peptidoglycan and between N-acetyl-D-glucosamine residues in chitodextrins.</text>
        <dbReference type="EC" id="3.2.1.17"/>
    </reaction>
</comment>
<dbReference type="GO" id="GO:0009253">
    <property type="term" value="P:peptidoglycan catabolic process"/>
    <property type="evidence" value="ECO:0007669"/>
    <property type="project" value="InterPro"/>
</dbReference>
<dbReference type="GO" id="GO:0003796">
    <property type="term" value="F:lysozyme activity"/>
    <property type="evidence" value="ECO:0007669"/>
    <property type="project" value="UniProtKB-EC"/>
</dbReference>
<reference evidence="13 14" key="2">
    <citation type="submission" date="2019-09" db="EMBL/GenBank/DDBJ databases">
        <authorList>
            <person name="Jin C."/>
        </authorList>
    </citation>
    <scope>NUCLEOTIDE SEQUENCE [LARGE SCALE GENOMIC DNA]</scope>
    <source>
        <strain evidence="13 14">AN110305</strain>
    </source>
</reference>
<dbReference type="PROSITE" id="PS51904">
    <property type="entry name" value="GLYCOSYL_HYDROL_F25_2"/>
    <property type="match status" value="1"/>
</dbReference>
<keyword evidence="8 12" id="KW-0378">Hydrolase</keyword>
<dbReference type="PANTHER" id="PTHR34135">
    <property type="entry name" value="LYSOZYME"/>
    <property type="match status" value="1"/>
</dbReference>
<proteinExistence type="inferred from homology"/>
<comment type="caution">
    <text evidence="13">The sequence shown here is derived from an EMBL/GenBank/DDBJ whole genome shotgun (WGS) entry which is preliminary data.</text>
</comment>